<gene>
    <name evidence="2" type="ORF">FE795_05100</name>
</gene>
<keyword evidence="3" id="KW-1185">Reference proteome</keyword>
<protein>
    <recommendedName>
        <fullName evidence="4">Peptidase</fullName>
    </recommendedName>
</protein>
<name>A0ABX8SS22_9BURK</name>
<dbReference type="RefSeq" id="WP_219235809.1">
    <property type="nucleotide sequence ID" value="NZ_CP049362.1"/>
</dbReference>
<sequence>MNVLNKRGLFARLLRQQVGEGGAEGGSGGEQTPPPAAPPTPAGQETGTQPAWHDSIQDEGLKAFISGKGFKDPGEAAKALQDLEGKTAVPESPEAYQLPIPEGQDAAFATEAAKWMHEAGVPAEQAQALATKWNEYAAAQQQAADLAREQQGEADLATLRKEWGQQFDANAELGRRAVRTFGVEADAIEKISSALGDAETLRLFSRIGKHLGEGTLTPEGGDRGGAASPADPEAARAARMFPSMNR</sequence>
<proteinExistence type="predicted"/>
<dbReference type="Proteomes" id="UP000826050">
    <property type="component" value="Chromosome"/>
</dbReference>
<organism evidence="2 3">
    <name type="scientific">Alcaligenes ammonioxydans</name>
    <dbReference type="NCBI Taxonomy" id="2582914"/>
    <lineage>
        <taxon>Bacteria</taxon>
        <taxon>Pseudomonadati</taxon>
        <taxon>Pseudomonadota</taxon>
        <taxon>Betaproteobacteria</taxon>
        <taxon>Burkholderiales</taxon>
        <taxon>Alcaligenaceae</taxon>
        <taxon>Alcaligenes</taxon>
    </lineage>
</organism>
<evidence type="ECO:0000256" key="1">
    <source>
        <dbReference type="SAM" id="MobiDB-lite"/>
    </source>
</evidence>
<feature type="region of interest" description="Disordered" evidence="1">
    <location>
        <begin position="211"/>
        <end position="246"/>
    </location>
</feature>
<accession>A0ABX8SS22</accession>
<dbReference type="EMBL" id="CP049362">
    <property type="protein sequence ID" value="QXX78454.1"/>
    <property type="molecule type" value="Genomic_DNA"/>
</dbReference>
<evidence type="ECO:0000313" key="2">
    <source>
        <dbReference type="EMBL" id="QXX78454.1"/>
    </source>
</evidence>
<feature type="compositionally biased region" description="Pro residues" evidence="1">
    <location>
        <begin position="32"/>
        <end position="41"/>
    </location>
</feature>
<feature type="compositionally biased region" description="Low complexity" evidence="1">
    <location>
        <begin position="226"/>
        <end position="239"/>
    </location>
</feature>
<reference evidence="2 3" key="1">
    <citation type="submission" date="2020-02" db="EMBL/GenBank/DDBJ databases">
        <title>Partial ammonium oxidation to N2 by heterotrophic bacteria.</title>
        <authorList>
            <person name="Wu M."/>
        </authorList>
    </citation>
    <scope>NUCLEOTIDE SEQUENCE [LARGE SCALE GENOMIC DNA]</scope>
    <source>
        <strain evidence="2 3">HO-1</strain>
    </source>
</reference>
<feature type="compositionally biased region" description="Gly residues" evidence="1">
    <location>
        <begin position="19"/>
        <end position="29"/>
    </location>
</feature>
<evidence type="ECO:0000313" key="3">
    <source>
        <dbReference type="Proteomes" id="UP000826050"/>
    </source>
</evidence>
<evidence type="ECO:0008006" key="4">
    <source>
        <dbReference type="Google" id="ProtNLM"/>
    </source>
</evidence>
<feature type="region of interest" description="Disordered" evidence="1">
    <location>
        <begin position="15"/>
        <end position="53"/>
    </location>
</feature>